<comment type="catalytic activity">
    <reaction evidence="6">
        <text>cytidine(1402) in 16S rRNA + S-adenosyl-L-methionine = 2'-O-methylcytidine(1402) in 16S rRNA + S-adenosyl-L-homocysteine + H(+)</text>
        <dbReference type="Rhea" id="RHEA:42924"/>
        <dbReference type="Rhea" id="RHEA-COMP:10285"/>
        <dbReference type="Rhea" id="RHEA-COMP:10286"/>
        <dbReference type="ChEBI" id="CHEBI:15378"/>
        <dbReference type="ChEBI" id="CHEBI:57856"/>
        <dbReference type="ChEBI" id="CHEBI:59789"/>
        <dbReference type="ChEBI" id="CHEBI:74495"/>
        <dbReference type="ChEBI" id="CHEBI:82748"/>
        <dbReference type="EC" id="2.1.1.198"/>
    </reaction>
</comment>
<evidence type="ECO:0000259" key="7">
    <source>
        <dbReference type="Pfam" id="PF00590"/>
    </source>
</evidence>
<dbReference type="Gene3D" id="3.30.950.10">
    <property type="entry name" value="Methyltransferase, Cobalt-precorrin-4 Transmethylase, Domain 2"/>
    <property type="match status" value="1"/>
</dbReference>
<keyword evidence="5 6" id="KW-0949">S-adenosyl-L-methionine</keyword>
<evidence type="ECO:0000256" key="4">
    <source>
        <dbReference type="ARBA" id="ARBA00022679"/>
    </source>
</evidence>
<evidence type="ECO:0000256" key="3">
    <source>
        <dbReference type="ARBA" id="ARBA00022603"/>
    </source>
</evidence>
<dbReference type="Proteomes" id="UP000620075">
    <property type="component" value="Unassembled WGS sequence"/>
</dbReference>
<dbReference type="RefSeq" id="WP_338179800.1">
    <property type="nucleotide sequence ID" value="NZ_JAEKNQ010000038.1"/>
</dbReference>
<dbReference type="PANTHER" id="PTHR46111">
    <property type="entry name" value="RIBOSOMAL RNA SMALL SUBUNIT METHYLTRANSFERASE I"/>
    <property type="match status" value="1"/>
</dbReference>
<gene>
    <name evidence="6 8" type="primary">rsmI</name>
    <name evidence="8" type="ORF">JF888_10315</name>
</gene>
<keyword evidence="3 6" id="KW-0489">Methyltransferase</keyword>
<evidence type="ECO:0000256" key="5">
    <source>
        <dbReference type="ARBA" id="ARBA00022691"/>
    </source>
</evidence>
<keyword evidence="2 6" id="KW-0698">rRNA processing</keyword>
<comment type="subcellular location">
    <subcellularLocation>
        <location evidence="6">Cytoplasm</location>
    </subcellularLocation>
</comment>
<protein>
    <recommendedName>
        <fullName evidence="6">Ribosomal RNA small subunit methyltransferase I</fullName>
        <ecNumber evidence="6">2.1.1.198</ecNumber>
    </recommendedName>
    <alternativeName>
        <fullName evidence="6">16S rRNA 2'-O-ribose C1402 methyltransferase</fullName>
    </alternativeName>
    <alternativeName>
        <fullName evidence="6">rRNA (cytidine-2'-O-)-methyltransferase RsmI</fullName>
    </alternativeName>
</protein>
<dbReference type="InterPro" id="IPR018063">
    <property type="entry name" value="SAM_MeTrfase_RsmI_CS"/>
</dbReference>
<dbReference type="Pfam" id="PF00590">
    <property type="entry name" value="TP_methylase"/>
    <property type="match status" value="1"/>
</dbReference>
<dbReference type="EMBL" id="JAEKNQ010000038">
    <property type="protein sequence ID" value="MBJ7603566.1"/>
    <property type="molecule type" value="Genomic_DNA"/>
</dbReference>
<dbReference type="InterPro" id="IPR035996">
    <property type="entry name" value="4pyrrol_Methylase_sf"/>
</dbReference>
<evidence type="ECO:0000256" key="6">
    <source>
        <dbReference type="HAMAP-Rule" id="MF_01877"/>
    </source>
</evidence>
<dbReference type="EC" id="2.1.1.198" evidence="6"/>
<dbReference type="InterPro" id="IPR008189">
    <property type="entry name" value="rRNA_ssu_MeTfrase_I"/>
</dbReference>
<dbReference type="AlphaFoldDB" id="A0A934K892"/>
<sequence>MSTLYVVATPIGNLEDLSQRALRILAEVSAVAAEDTRLTGRLLSRHGLRKPLVSYRAPVERRGLPRVLAALAAGDVALVSDAGTPAVSDPGQQLVAASWRDGHTVVPLPGPSAVTTALSAAGFPGTGFSFVGYLPRKPGELRRFFASLAETRQPTVAFESPHRVLKSLTVLAETLPERPLLLARELTKLHEELRRGTAARVLEELGGRARGEFTVVISGSES</sequence>
<name>A0A934K892_9BACT</name>
<dbReference type="PANTHER" id="PTHR46111:SF1">
    <property type="entry name" value="RIBOSOMAL RNA SMALL SUBUNIT METHYLTRANSFERASE I"/>
    <property type="match status" value="1"/>
</dbReference>
<comment type="caution">
    <text evidence="8">The sequence shown here is derived from an EMBL/GenBank/DDBJ whole genome shotgun (WGS) entry which is preliminary data.</text>
</comment>
<dbReference type="CDD" id="cd11648">
    <property type="entry name" value="RsmI"/>
    <property type="match status" value="1"/>
</dbReference>
<feature type="domain" description="Tetrapyrrole methylase" evidence="7">
    <location>
        <begin position="3"/>
        <end position="200"/>
    </location>
</feature>
<accession>A0A934K892</accession>
<organism evidence="8 9">
    <name type="scientific">Candidatus Dormiibacter inghamiae</name>
    <dbReference type="NCBI Taxonomy" id="3127013"/>
    <lineage>
        <taxon>Bacteria</taxon>
        <taxon>Bacillati</taxon>
        <taxon>Candidatus Dormiibacterota</taxon>
        <taxon>Candidatus Dormibacteria</taxon>
        <taxon>Candidatus Dormibacterales</taxon>
        <taxon>Candidatus Dormibacteraceae</taxon>
        <taxon>Candidatus Dormiibacter</taxon>
    </lineage>
</organism>
<dbReference type="InterPro" id="IPR014777">
    <property type="entry name" value="4pyrrole_Mease_sub1"/>
</dbReference>
<dbReference type="Gene3D" id="3.40.1010.10">
    <property type="entry name" value="Cobalt-precorrin-4 Transmethylase, Domain 1"/>
    <property type="match status" value="1"/>
</dbReference>
<proteinExistence type="inferred from homology"/>
<dbReference type="InterPro" id="IPR014776">
    <property type="entry name" value="4pyrrole_Mease_sub2"/>
</dbReference>
<evidence type="ECO:0000313" key="8">
    <source>
        <dbReference type="EMBL" id="MBJ7603566.1"/>
    </source>
</evidence>
<evidence type="ECO:0000256" key="2">
    <source>
        <dbReference type="ARBA" id="ARBA00022552"/>
    </source>
</evidence>
<comment type="similarity">
    <text evidence="6">Belongs to the methyltransferase superfamily. RsmI family.</text>
</comment>
<comment type="function">
    <text evidence="6">Catalyzes the 2'-O-methylation of the ribose of cytidine 1402 (C1402) in 16S rRNA.</text>
</comment>
<dbReference type="GO" id="GO:0070677">
    <property type="term" value="F:rRNA (cytosine-2'-O-)-methyltransferase activity"/>
    <property type="evidence" value="ECO:0007669"/>
    <property type="project" value="UniProtKB-UniRule"/>
</dbReference>
<dbReference type="GO" id="GO:0005737">
    <property type="term" value="C:cytoplasm"/>
    <property type="evidence" value="ECO:0007669"/>
    <property type="project" value="UniProtKB-SubCell"/>
</dbReference>
<dbReference type="SUPFAM" id="SSF53790">
    <property type="entry name" value="Tetrapyrrole methylase"/>
    <property type="match status" value="1"/>
</dbReference>
<dbReference type="HAMAP" id="MF_01877">
    <property type="entry name" value="16SrRNA_methyltr_I"/>
    <property type="match status" value="1"/>
</dbReference>
<keyword evidence="4 6" id="KW-0808">Transferase</keyword>
<dbReference type="NCBIfam" id="TIGR00096">
    <property type="entry name" value="16S rRNA (cytidine(1402)-2'-O)-methyltransferase"/>
    <property type="match status" value="1"/>
</dbReference>
<evidence type="ECO:0000256" key="1">
    <source>
        <dbReference type="ARBA" id="ARBA00022490"/>
    </source>
</evidence>
<dbReference type="PIRSF" id="PIRSF005917">
    <property type="entry name" value="MTase_YraL"/>
    <property type="match status" value="1"/>
</dbReference>
<dbReference type="PROSITE" id="PS01296">
    <property type="entry name" value="RSMI"/>
    <property type="match status" value="1"/>
</dbReference>
<evidence type="ECO:0000313" key="9">
    <source>
        <dbReference type="Proteomes" id="UP000620075"/>
    </source>
</evidence>
<keyword evidence="1 6" id="KW-0963">Cytoplasm</keyword>
<reference evidence="8 9" key="1">
    <citation type="submission" date="2020-10" db="EMBL/GenBank/DDBJ databases">
        <title>Ca. Dormibacterota MAGs.</title>
        <authorList>
            <person name="Montgomery K."/>
        </authorList>
    </citation>
    <scope>NUCLEOTIDE SEQUENCE [LARGE SCALE GENOMIC DNA]</scope>
    <source>
        <strain evidence="8">SC8811_S16_3</strain>
    </source>
</reference>
<dbReference type="InterPro" id="IPR000878">
    <property type="entry name" value="4pyrrol_Mease"/>
</dbReference>